<feature type="domain" description="Peptidase C-terminal archaeal/bacterial" evidence="9">
    <location>
        <begin position="446"/>
        <end position="514"/>
    </location>
</feature>
<evidence type="ECO:0000256" key="7">
    <source>
        <dbReference type="SAM" id="SignalP"/>
    </source>
</evidence>
<dbReference type="Proteomes" id="UP000032568">
    <property type="component" value="Chromosome"/>
</dbReference>
<keyword evidence="2 6" id="KW-0645">Protease</keyword>
<dbReference type="GO" id="GO:0005615">
    <property type="term" value="C:extracellular space"/>
    <property type="evidence" value="ECO:0007669"/>
    <property type="project" value="TreeGrafter"/>
</dbReference>
<dbReference type="InterPro" id="IPR023828">
    <property type="entry name" value="Peptidase_S8_Ser-AS"/>
</dbReference>
<dbReference type="Pfam" id="PF00082">
    <property type="entry name" value="Peptidase_S8"/>
    <property type="match status" value="1"/>
</dbReference>
<dbReference type="GO" id="GO:0046872">
    <property type="term" value="F:metal ion binding"/>
    <property type="evidence" value="ECO:0007669"/>
    <property type="project" value="UniProtKB-KW"/>
</dbReference>
<feature type="signal peptide" evidence="7">
    <location>
        <begin position="1"/>
        <end position="30"/>
    </location>
</feature>
<dbReference type="PROSITE" id="PS51892">
    <property type="entry name" value="SUBTILASE"/>
    <property type="match status" value="1"/>
</dbReference>
<dbReference type="SUPFAM" id="SSF54897">
    <property type="entry name" value="Protease propeptides/inhibitors"/>
    <property type="match status" value="1"/>
</dbReference>
<dbReference type="InterPro" id="IPR037045">
    <property type="entry name" value="S8pro/Inhibitor_I9_sf"/>
</dbReference>
<dbReference type="PANTHER" id="PTHR43806">
    <property type="entry name" value="PEPTIDASE S8"/>
    <property type="match status" value="1"/>
</dbReference>
<proteinExistence type="inferred from homology"/>
<reference evidence="10 11" key="1">
    <citation type="journal article" date="2015" name="Genome Announc.">
        <title>Draft Genome Sequences of Marine Isolates of Thalassomonas viridans and Thalassomonas actiniarum.</title>
        <authorList>
            <person name="Olonade I."/>
            <person name="van Zyl L.J."/>
            <person name="Trindade M."/>
        </authorList>
    </citation>
    <scope>NUCLEOTIDE SEQUENCE [LARGE SCALE GENOMIC DNA]</scope>
    <source>
        <strain evidence="10 11">A5K-106</strain>
    </source>
</reference>
<dbReference type="PRINTS" id="PR00723">
    <property type="entry name" value="SUBTILISIN"/>
</dbReference>
<feature type="active site" description="Charge relay system" evidence="6">
    <location>
        <position position="158"/>
    </location>
</feature>
<evidence type="ECO:0000259" key="9">
    <source>
        <dbReference type="Pfam" id="PF04151"/>
    </source>
</evidence>
<evidence type="ECO:0000259" key="8">
    <source>
        <dbReference type="Pfam" id="PF00082"/>
    </source>
</evidence>
<evidence type="ECO:0000256" key="5">
    <source>
        <dbReference type="ARBA" id="ARBA00022825"/>
    </source>
</evidence>
<evidence type="ECO:0000256" key="3">
    <source>
        <dbReference type="ARBA" id="ARBA00022723"/>
    </source>
</evidence>
<dbReference type="Gene3D" id="2.60.120.380">
    <property type="match status" value="1"/>
</dbReference>
<organism evidence="10 11">
    <name type="scientific">Thalassomonas actiniarum</name>
    <dbReference type="NCBI Taxonomy" id="485447"/>
    <lineage>
        <taxon>Bacteria</taxon>
        <taxon>Pseudomonadati</taxon>
        <taxon>Pseudomonadota</taxon>
        <taxon>Gammaproteobacteria</taxon>
        <taxon>Alteromonadales</taxon>
        <taxon>Colwelliaceae</taxon>
        <taxon>Thalassomonas</taxon>
    </lineage>
</organism>
<dbReference type="InterPro" id="IPR000209">
    <property type="entry name" value="Peptidase_S8/S53_dom"/>
</dbReference>
<evidence type="ECO:0000313" key="10">
    <source>
        <dbReference type="EMBL" id="WDE01836.1"/>
    </source>
</evidence>
<feature type="active site" description="Charge relay system" evidence="6">
    <location>
        <position position="352"/>
    </location>
</feature>
<dbReference type="GO" id="GO:0006508">
    <property type="term" value="P:proteolysis"/>
    <property type="evidence" value="ECO:0007669"/>
    <property type="project" value="UniProtKB-KW"/>
</dbReference>
<evidence type="ECO:0000256" key="6">
    <source>
        <dbReference type="PROSITE-ProRule" id="PRU01240"/>
    </source>
</evidence>
<dbReference type="InterPro" id="IPR015500">
    <property type="entry name" value="Peptidase_S8_subtilisin-rel"/>
</dbReference>
<dbReference type="InterPro" id="IPR007280">
    <property type="entry name" value="Peptidase_C_arc/bac"/>
</dbReference>
<dbReference type="KEGG" id="tact:SG35_010065"/>
<gene>
    <name evidence="10" type="ORF">SG35_010065</name>
</gene>
<dbReference type="InterPro" id="IPR050131">
    <property type="entry name" value="Peptidase_S8_subtilisin-like"/>
</dbReference>
<dbReference type="SUPFAM" id="SSF52743">
    <property type="entry name" value="Subtilisin-like"/>
    <property type="match status" value="1"/>
</dbReference>
<keyword evidence="4 6" id="KW-0378">Hydrolase</keyword>
<feature type="chain" id="PRO_5042250691" evidence="7">
    <location>
        <begin position="31"/>
        <end position="529"/>
    </location>
</feature>
<dbReference type="InterPro" id="IPR036852">
    <property type="entry name" value="Peptidase_S8/S53_dom_sf"/>
</dbReference>
<sequence>MNKHIKGLAKGFTLGAVAIAVLGSINTTVAAEATFNGPGDIKPALVNNRYVVTFKNTASVMSDGKVSPAAVMSLMQTYGAKTIRTLDRINGVAIEINPSDVANLLNNDQVEMVEVDQPRYLLDDVNIMAESTPYGITMVQADQVSDAAAANQKVCIVDTGYNRNHEDLRSSNVTGDDNDGNGNDTGNWYDDGHGHGSHVAGTIAALGGNGVGVVGVNPSGDVGLHIVKVFNNSGSWAYGSDLIAAISQCEAAGASVISMSLGGGASMTSESNAFASALNNGVLSIAAAGNDGNSTKSYPASYDSVMSVGAVDSSENIASFSQFNNQVEISAPGVAVNSTITGNGYASWSGTSMATPHVSGVAALVWSNHPTCTASQIRDALNNTAKDKGSSGRDNYYGYGIVQAKAAHDALTNDGCGTTPPPPPPPGDLEGSISGIGESRNNWFRHSIDVPAGISSMTIKISGGSGDADLYVKEGSEPTSGWFGSYDCRPYLNGNDEVCTFSNPGAGTWHIGIKAYSTFSGVTLDWTGN</sequence>
<evidence type="ECO:0000256" key="4">
    <source>
        <dbReference type="ARBA" id="ARBA00022801"/>
    </source>
</evidence>
<dbReference type="Gene3D" id="3.30.70.80">
    <property type="entry name" value="Peptidase S8 propeptide/proteinase inhibitor I9"/>
    <property type="match status" value="1"/>
</dbReference>
<accession>A0AAE9YVC5</accession>
<keyword evidence="5 6" id="KW-0720">Serine protease</keyword>
<dbReference type="PROSITE" id="PS00137">
    <property type="entry name" value="SUBTILASE_HIS"/>
    <property type="match status" value="1"/>
</dbReference>
<dbReference type="GO" id="GO:0004252">
    <property type="term" value="F:serine-type endopeptidase activity"/>
    <property type="evidence" value="ECO:0007669"/>
    <property type="project" value="UniProtKB-UniRule"/>
</dbReference>
<feature type="domain" description="Peptidase S8/S53" evidence="8">
    <location>
        <begin position="151"/>
        <end position="400"/>
    </location>
</feature>
<evidence type="ECO:0000313" key="11">
    <source>
        <dbReference type="Proteomes" id="UP000032568"/>
    </source>
</evidence>
<evidence type="ECO:0000256" key="1">
    <source>
        <dbReference type="ARBA" id="ARBA00011073"/>
    </source>
</evidence>
<feature type="active site" description="Charge relay system" evidence="6">
    <location>
        <position position="195"/>
    </location>
</feature>
<reference evidence="10 11" key="2">
    <citation type="journal article" date="2022" name="Mar. Drugs">
        <title>Bioassay-Guided Fractionation Leads to the Detection of Cholic Acid Generated by the Rare Thalassomonas sp.</title>
        <authorList>
            <person name="Pheiffer F."/>
            <person name="Schneider Y.K."/>
            <person name="Hansen E.H."/>
            <person name="Andersen J.H."/>
            <person name="Isaksson J."/>
            <person name="Busche T."/>
            <person name="R C."/>
            <person name="Kalinowski J."/>
            <person name="Zyl L.V."/>
            <person name="Trindade M."/>
        </authorList>
    </citation>
    <scope>NUCLEOTIDE SEQUENCE [LARGE SCALE GENOMIC DNA]</scope>
    <source>
        <strain evidence="10 11">A5K-106</strain>
    </source>
</reference>
<name>A0AAE9YVC5_9GAMM</name>
<keyword evidence="3" id="KW-0479">Metal-binding</keyword>
<dbReference type="InterPro" id="IPR034202">
    <property type="entry name" value="Subtilisin_Carlsberg-like"/>
</dbReference>
<dbReference type="CDD" id="cd07477">
    <property type="entry name" value="Peptidases_S8_Subtilisin_subset"/>
    <property type="match status" value="1"/>
</dbReference>
<evidence type="ECO:0000256" key="2">
    <source>
        <dbReference type="ARBA" id="ARBA00022670"/>
    </source>
</evidence>
<keyword evidence="7" id="KW-0732">Signal</keyword>
<protein>
    <submittedName>
        <fullName evidence="10">S8 family serine peptidase</fullName>
    </submittedName>
</protein>
<dbReference type="EMBL" id="CP059735">
    <property type="protein sequence ID" value="WDE01836.1"/>
    <property type="molecule type" value="Genomic_DNA"/>
</dbReference>
<dbReference type="PANTHER" id="PTHR43806:SF11">
    <property type="entry name" value="CEREVISIN-RELATED"/>
    <property type="match status" value="1"/>
</dbReference>
<dbReference type="AlphaFoldDB" id="A0AAE9YVC5"/>
<comment type="similarity">
    <text evidence="1 6">Belongs to the peptidase S8 family.</text>
</comment>
<dbReference type="Gene3D" id="3.40.50.200">
    <property type="entry name" value="Peptidase S8/S53 domain"/>
    <property type="match status" value="1"/>
</dbReference>
<dbReference type="InterPro" id="IPR022398">
    <property type="entry name" value="Peptidase_S8_His-AS"/>
</dbReference>
<dbReference type="PROSITE" id="PS00138">
    <property type="entry name" value="SUBTILASE_SER"/>
    <property type="match status" value="1"/>
</dbReference>
<dbReference type="Pfam" id="PF04151">
    <property type="entry name" value="PPC"/>
    <property type="match status" value="1"/>
</dbReference>
<keyword evidence="11" id="KW-1185">Reference proteome</keyword>